<proteinExistence type="predicted"/>
<accession>A0ABN9WNY2</accession>
<evidence type="ECO:0000256" key="1">
    <source>
        <dbReference type="SAM" id="MobiDB-lite"/>
    </source>
</evidence>
<dbReference type="Proteomes" id="UP001189429">
    <property type="component" value="Unassembled WGS sequence"/>
</dbReference>
<keyword evidence="3" id="KW-1185">Reference proteome</keyword>
<evidence type="ECO:0000313" key="2">
    <source>
        <dbReference type="EMBL" id="CAK0888373.1"/>
    </source>
</evidence>
<sequence length="113" mass="11645">MGPSRRPASSAALKRPAACPALRAKPAGNRREFQGGDSSQDLGSDDEAVASADKRASKRAKTAPVVLDPGKDSGGNDLPRTGHSPCAPRQIYAAKMFVADAPAVQEAFNEGNG</sequence>
<organism evidence="2 3">
    <name type="scientific">Prorocentrum cordatum</name>
    <dbReference type="NCBI Taxonomy" id="2364126"/>
    <lineage>
        <taxon>Eukaryota</taxon>
        <taxon>Sar</taxon>
        <taxon>Alveolata</taxon>
        <taxon>Dinophyceae</taxon>
        <taxon>Prorocentrales</taxon>
        <taxon>Prorocentraceae</taxon>
        <taxon>Prorocentrum</taxon>
    </lineage>
</organism>
<protein>
    <submittedName>
        <fullName evidence="2">Uncharacterized protein</fullName>
    </submittedName>
</protein>
<feature type="region of interest" description="Disordered" evidence="1">
    <location>
        <begin position="1"/>
        <end position="86"/>
    </location>
</feature>
<evidence type="ECO:0000313" key="3">
    <source>
        <dbReference type="Proteomes" id="UP001189429"/>
    </source>
</evidence>
<comment type="caution">
    <text evidence="2">The sequence shown here is derived from an EMBL/GenBank/DDBJ whole genome shotgun (WGS) entry which is preliminary data.</text>
</comment>
<name>A0ABN9WNY2_9DINO</name>
<reference evidence="2" key="1">
    <citation type="submission" date="2023-10" db="EMBL/GenBank/DDBJ databases">
        <authorList>
            <person name="Chen Y."/>
            <person name="Shah S."/>
            <person name="Dougan E. K."/>
            <person name="Thang M."/>
            <person name="Chan C."/>
        </authorList>
    </citation>
    <scope>NUCLEOTIDE SEQUENCE [LARGE SCALE GENOMIC DNA]</scope>
</reference>
<dbReference type="EMBL" id="CAUYUJ010019061">
    <property type="protein sequence ID" value="CAK0888373.1"/>
    <property type="molecule type" value="Genomic_DNA"/>
</dbReference>
<gene>
    <name evidence="2" type="ORF">PCOR1329_LOCUS69177</name>
</gene>